<dbReference type="AlphaFoldDB" id="A0AAE1LNP2"/>
<keyword evidence="8" id="KW-1185">Reference proteome</keyword>
<evidence type="ECO:0000313" key="7">
    <source>
        <dbReference type="EMBL" id="KAK3927006.1"/>
    </source>
</evidence>
<dbReference type="InterPro" id="IPR048365">
    <property type="entry name" value="TNP-like_RNaseH_N"/>
</dbReference>
<feature type="region of interest" description="Disordered" evidence="2">
    <location>
        <begin position="1"/>
        <end position="50"/>
    </location>
</feature>
<feature type="domain" description="Transposable element P transposase-like GTP-binding insertion" evidence="5">
    <location>
        <begin position="646"/>
        <end position="760"/>
    </location>
</feature>
<feature type="compositionally biased region" description="Low complexity" evidence="2">
    <location>
        <begin position="39"/>
        <end position="50"/>
    </location>
</feature>
<gene>
    <name evidence="7" type="ORF">KUF71_015341</name>
</gene>
<dbReference type="InterPro" id="IPR021896">
    <property type="entry name" value="THAP9-like_HTH"/>
</dbReference>
<feature type="domain" description="Transposable element P transposase-like RNase H C-terminal" evidence="6">
    <location>
        <begin position="877"/>
        <end position="903"/>
    </location>
</feature>
<feature type="region of interest" description="Disordered" evidence="2">
    <location>
        <begin position="918"/>
        <end position="956"/>
    </location>
</feature>
<evidence type="ECO:0000259" key="3">
    <source>
        <dbReference type="Pfam" id="PF12017"/>
    </source>
</evidence>
<feature type="domain" description="Transposable element P transposase-like RNase H" evidence="4">
    <location>
        <begin position="467"/>
        <end position="613"/>
    </location>
</feature>
<name>A0AAE1LNP2_9NEOP</name>
<evidence type="ECO:0000259" key="4">
    <source>
        <dbReference type="Pfam" id="PF21787"/>
    </source>
</evidence>
<dbReference type="Pfam" id="PF12017">
    <property type="entry name" value="Tnp_P_element"/>
    <property type="match status" value="1"/>
</dbReference>
<dbReference type="Pfam" id="PF21788">
    <property type="entry name" value="TNP-like_GBD"/>
    <property type="match status" value="1"/>
</dbReference>
<protein>
    <submittedName>
        <fullName evidence="7">Transposable element P transposase</fullName>
    </submittedName>
</protein>
<evidence type="ECO:0000313" key="8">
    <source>
        <dbReference type="Proteomes" id="UP001219518"/>
    </source>
</evidence>
<dbReference type="Pfam" id="PF21787">
    <property type="entry name" value="TNP-like_RNaseH_N"/>
    <property type="match status" value="1"/>
</dbReference>
<feature type="domain" description="THAP9-like helix-turn-helix" evidence="3">
    <location>
        <begin position="383"/>
        <end position="457"/>
    </location>
</feature>
<feature type="compositionally biased region" description="Basic and acidic residues" evidence="2">
    <location>
        <begin position="23"/>
        <end position="36"/>
    </location>
</feature>
<dbReference type="Pfam" id="PF21789">
    <property type="entry name" value="TNP-like_RNaseH_C"/>
    <property type="match status" value="1"/>
</dbReference>
<dbReference type="InterPro" id="IPR048366">
    <property type="entry name" value="TNP-like_GBD"/>
</dbReference>
<dbReference type="Proteomes" id="UP001219518">
    <property type="component" value="Unassembled WGS sequence"/>
</dbReference>
<feature type="compositionally biased region" description="Basic residues" evidence="2">
    <location>
        <begin position="941"/>
        <end position="956"/>
    </location>
</feature>
<accession>A0AAE1LNP2</accession>
<reference evidence="7" key="2">
    <citation type="journal article" date="2023" name="BMC Genomics">
        <title>Pest status, molecular evolution, and epigenetic factors derived from the genome assembly of Frankliniella fusca, a thysanopteran phytovirus vector.</title>
        <authorList>
            <person name="Catto M.A."/>
            <person name="Labadie P.E."/>
            <person name="Jacobson A.L."/>
            <person name="Kennedy G.G."/>
            <person name="Srinivasan R."/>
            <person name="Hunt B.G."/>
        </authorList>
    </citation>
    <scope>NUCLEOTIDE SEQUENCE</scope>
    <source>
        <strain evidence="7">PL_HMW_Pooled</strain>
    </source>
</reference>
<dbReference type="EMBL" id="JAHWGI010001276">
    <property type="protein sequence ID" value="KAK3927006.1"/>
    <property type="molecule type" value="Genomic_DNA"/>
</dbReference>
<keyword evidence="1" id="KW-0175">Coiled coil</keyword>
<evidence type="ECO:0000259" key="6">
    <source>
        <dbReference type="Pfam" id="PF21789"/>
    </source>
</evidence>
<feature type="coiled-coil region" evidence="1">
    <location>
        <begin position="346"/>
        <end position="373"/>
    </location>
</feature>
<comment type="caution">
    <text evidence="7">The sequence shown here is derived from an EMBL/GenBank/DDBJ whole genome shotgun (WGS) entry which is preliminary data.</text>
</comment>
<evidence type="ECO:0000256" key="1">
    <source>
        <dbReference type="SAM" id="Coils"/>
    </source>
</evidence>
<feature type="compositionally biased region" description="Basic residues" evidence="2">
    <location>
        <begin position="1"/>
        <end position="22"/>
    </location>
</feature>
<organism evidence="7 8">
    <name type="scientific">Frankliniella fusca</name>
    <dbReference type="NCBI Taxonomy" id="407009"/>
    <lineage>
        <taxon>Eukaryota</taxon>
        <taxon>Metazoa</taxon>
        <taxon>Ecdysozoa</taxon>
        <taxon>Arthropoda</taxon>
        <taxon>Hexapoda</taxon>
        <taxon>Insecta</taxon>
        <taxon>Pterygota</taxon>
        <taxon>Neoptera</taxon>
        <taxon>Paraneoptera</taxon>
        <taxon>Thysanoptera</taxon>
        <taxon>Terebrantia</taxon>
        <taxon>Thripoidea</taxon>
        <taxon>Thripidae</taxon>
        <taxon>Frankliniella</taxon>
    </lineage>
</organism>
<proteinExistence type="predicted"/>
<sequence length="956" mass="108376">MPKVPVRKRQAPKKGQRRRNKKKQTEKTDEISDEFQHATSGSSTNTDSSSSQVFMVDHGYSHVSQEGRIQSTSNNERFEDQCITNESSNVETNKVFMLDHGYSQVSQEVLIPSTSNNESFEGQCIINESSDVQMILSTSVPSTLENVVDVEATSKDLLLQVKQKLELFTSKRWLIVASNEELNCVYYSVQQCFTSQRCLTVNTAGDVKLFVHNVAVSIEPFTVNLQPPEPLYAESVNSYVDKIASIMNNVQKMEICCGYDDAKFQEAWSSCSVGVVDHNPFLECRYVETIRSHSCSLLVPSNKWRCSECLKLYKPLKRLTNAINLEERPLFTANKFLTEKQKLTKLAKKQIDLKNTKKKLVRLRERMEEVIRKEAVVLDPAVAEDLSEILKNCTLTPAQSVFLQQQIKASQVKKACGMRWHPTMIRFALSVHLTSPAAYELLRQTGMVKLPSSSTLFEYSHVENVVEGIDRTVLESITKRLAHFPEKHKKFHVLMGDEMYISQNLVFQKSTGKMIGYTSLNDIDKEVADLEKCIDNPDGEMEEIVAEKVMVYMIKGVSNGIKEVVATFTTGTLTANQLYVWTWQVIGALERSGIAVVAFVSDGSSVNRAFIKKHIPASIHESGIIFSTVNLAARDRNLYFIADVPHLLKTIRNCFLNSRWDGKKSRRKMMKNGLKISWDFIIKLYDLKKGKSLRKSYKLNPMNVAPDSYARMKVKVAAQVLSNTVCQDMRSQKWPDAAETENFIEKVNEWFDCLNGAHSSQGKKTNNPNLAPYTSENDVRFETLDRFLEYLSDWEEEAKNSNHSFNSTVVGNNTVANCNESEIEDGNFNPEEETPASKRIMSKQTIDGIRMTVLAFKPLVVFLLREGVSFINARVFCQDPLEQRFSNIRAGQGGSNNPNVGQFLNRNRTLHTIGQLGMRKRKGNSGEDGSTVEVTTETLPKKRWQRTPKLLRKNDE</sequence>
<evidence type="ECO:0000259" key="5">
    <source>
        <dbReference type="Pfam" id="PF21788"/>
    </source>
</evidence>
<reference evidence="7" key="1">
    <citation type="submission" date="2021-07" db="EMBL/GenBank/DDBJ databases">
        <authorList>
            <person name="Catto M.A."/>
            <person name="Jacobson A."/>
            <person name="Kennedy G."/>
            <person name="Labadie P."/>
            <person name="Hunt B.G."/>
            <person name="Srinivasan R."/>
        </authorList>
    </citation>
    <scope>NUCLEOTIDE SEQUENCE</scope>
    <source>
        <strain evidence="7">PL_HMW_Pooled</strain>
        <tissue evidence="7">Head</tissue>
    </source>
</reference>
<dbReference type="InterPro" id="IPR048367">
    <property type="entry name" value="TNP-like_RNaseH_C"/>
</dbReference>
<evidence type="ECO:0000256" key="2">
    <source>
        <dbReference type="SAM" id="MobiDB-lite"/>
    </source>
</evidence>